<dbReference type="EC" id="2.5.1.55" evidence="5"/>
<evidence type="ECO:0000256" key="5">
    <source>
        <dbReference type="ARBA" id="ARBA00012693"/>
    </source>
</evidence>
<sequence length="281" mass="30795">MSSINNNKFPGNWDGKITENITLSRKKPVIIAGPCMLESISLGLEVGNFLKNKCEKLNLPYVFKSSYDKANRTSATSVRGPGINTGLEWLKQIKKELNVPILTDVHSSEQALEAGKFVDIIQIPAFLCKQRELLVAAASTNKVIQIKKGQWVSAEEMIEVAHFIQNCGNSKIILVERGTCFGYNNLVVDFRNLVDMNKEGHAVIFDATHAVQLPGASNGKSSGLRHMVHPLTRAAVAIGVEGIFMEVHKDPSCALSDADTQLTMEMADAILEDIAKMINES</sequence>
<evidence type="ECO:0000256" key="8">
    <source>
        <dbReference type="ARBA" id="ARBA00049112"/>
    </source>
</evidence>
<evidence type="ECO:0000256" key="3">
    <source>
        <dbReference type="ARBA" id="ARBA00004845"/>
    </source>
</evidence>
<reference evidence="10 11" key="1">
    <citation type="submission" date="2019-10" db="EMBL/GenBank/DDBJ databases">
        <title>New species of Slilvanegrellaceae.</title>
        <authorList>
            <person name="Pitt A."/>
            <person name="Hahn M.W."/>
        </authorList>
    </citation>
    <scope>NUCLEOTIDE SEQUENCE [LARGE SCALE GENOMIC DNA]</scope>
    <source>
        <strain evidence="10 11">SP-Ram-0.45-NSY-1</strain>
    </source>
</reference>
<keyword evidence="7 10" id="KW-0808">Transferase</keyword>
<evidence type="ECO:0000256" key="1">
    <source>
        <dbReference type="ARBA" id="ARBA00004496"/>
    </source>
</evidence>
<dbReference type="InterPro" id="IPR006218">
    <property type="entry name" value="DAHP1/KDSA"/>
</dbReference>
<evidence type="ECO:0000313" key="11">
    <source>
        <dbReference type="Proteomes" id="UP000437748"/>
    </source>
</evidence>
<organism evidence="10 11">
    <name type="scientific">Silvanigrella paludirubra</name>
    <dbReference type="NCBI Taxonomy" id="2499159"/>
    <lineage>
        <taxon>Bacteria</taxon>
        <taxon>Pseudomonadati</taxon>
        <taxon>Bdellovibrionota</taxon>
        <taxon>Oligoflexia</taxon>
        <taxon>Silvanigrellales</taxon>
        <taxon>Silvanigrellaceae</taxon>
        <taxon>Silvanigrella</taxon>
    </lineage>
</organism>
<dbReference type="EMBL" id="WFLM01000001">
    <property type="protein sequence ID" value="KAB8041009.1"/>
    <property type="molecule type" value="Genomic_DNA"/>
</dbReference>
<dbReference type="UniPathway" id="UPA00030"/>
<dbReference type="NCBIfam" id="TIGR01362">
    <property type="entry name" value="KDO8P_synth"/>
    <property type="match status" value="1"/>
</dbReference>
<comment type="catalytic activity">
    <reaction evidence="8">
        <text>D-arabinose 5-phosphate + phosphoenolpyruvate + H2O = 3-deoxy-alpha-D-manno-2-octulosonate-8-phosphate + phosphate</text>
        <dbReference type="Rhea" id="RHEA:14053"/>
        <dbReference type="ChEBI" id="CHEBI:15377"/>
        <dbReference type="ChEBI" id="CHEBI:43474"/>
        <dbReference type="ChEBI" id="CHEBI:57693"/>
        <dbReference type="ChEBI" id="CHEBI:58702"/>
        <dbReference type="ChEBI" id="CHEBI:85985"/>
        <dbReference type="EC" id="2.5.1.55"/>
    </reaction>
</comment>
<dbReference type="RefSeq" id="WP_153418532.1">
    <property type="nucleotide sequence ID" value="NZ_WFLM01000001.1"/>
</dbReference>
<dbReference type="NCBIfam" id="NF003543">
    <property type="entry name" value="PRK05198.1"/>
    <property type="match status" value="1"/>
</dbReference>
<dbReference type="Gene3D" id="3.20.20.70">
    <property type="entry name" value="Aldolase class I"/>
    <property type="match status" value="1"/>
</dbReference>
<dbReference type="GO" id="GO:0009103">
    <property type="term" value="P:lipopolysaccharide biosynthetic process"/>
    <property type="evidence" value="ECO:0007669"/>
    <property type="project" value="UniProtKB-UniPathway"/>
</dbReference>
<dbReference type="Proteomes" id="UP000437748">
    <property type="component" value="Unassembled WGS sequence"/>
</dbReference>
<evidence type="ECO:0000256" key="4">
    <source>
        <dbReference type="ARBA" id="ARBA00010499"/>
    </source>
</evidence>
<evidence type="ECO:0000256" key="6">
    <source>
        <dbReference type="ARBA" id="ARBA00022490"/>
    </source>
</evidence>
<proteinExistence type="inferred from homology"/>
<comment type="similarity">
    <text evidence="4">Belongs to the KdsA family.</text>
</comment>
<comment type="caution">
    <text evidence="10">The sequence shown here is derived from an EMBL/GenBank/DDBJ whole genome shotgun (WGS) entry which is preliminary data.</text>
</comment>
<dbReference type="PANTHER" id="PTHR21057">
    <property type="entry name" value="PHOSPHO-2-DEHYDRO-3-DEOXYHEPTONATE ALDOLASE"/>
    <property type="match status" value="1"/>
</dbReference>
<protein>
    <recommendedName>
        <fullName evidence="5">3-deoxy-8-phosphooctulonate synthase</fullName>
        <ecNumber evidence="5">2.5.1.55</ecNumber>
    </recommendedName>
</protein>
<dbReference type="OrthoDB" id="5289635at2"/>
<feature type="domain" description="DAHP synthetase I/KDSA" evidence="9">
    <location>
        <begin position="26"/>
        <end position="273"/>
    </location>
</feature>
<dbReference type="Pfam" id="PF00793">
    <property type="entry name" value="DAHP_synth_1"/>
    <property type="match status" value="1"/>
</dbReference>
<dbReference type="GO" id="GO:0008676">
    <property type="term" value="F:3-deoxy-8-phosphooctulonate synthase activity"/>
    <property type="evidence" value="ECO:0007669"/>
    <property type="project" value="UniProtKB-EC"/>
</dbReference>
<name>A0A6N6VY60_9BACT</name>
<dbReference type="AlphaFoldDB" id="A0A6N6VY60"/>
<comment type="subcellular location">
    <subcellularLocation>
        <location evidence="1">Cytoplasm</location>
    </subcellularLocation>
</comment>
<evidence type="ECO:0000256" key="2">
    <source>
        <dbReference type="ARBA" id="ARBA00004756"/>
    </source>
</evidence>
<dbReference type="GO" id="GO:0005737">
    <property type="term" value="C:cytoplasm"/>
    <property type="evidence" value="ECO:0007669"/>
    <property type="project" value="UniProtKB-SubCell"/>
</dbReference>
<dbReference type="InterPro" id="IPR013785">
    <property type="entry name" value="Aldolase_TIM"/>
</dbReference>
<gene>
    <name evidence="10" type="primary">kdsA</name>
    <name evidence="10" type="ORF">GCL60_03485</name>
</gene>
<keyword evidence="11" id="KW-1185">Reference proteome</keyword>
<dbReference type="InterPro" id="IPR006269">
    <property type="entry name" value="KDO8P_synthase"/>
</dbReference>
<evidence type="ECO:0000259" key="9">
    <source>
        <dbReference type="Pfam" id="PF00793"/>
    </source>
</evidence>
<dbReference type="UniPathway" id="UPA00357">
    <property type="reaction ID" value="UER00474"/>
</dbReference>
<dbReference type="SUPFAM" id="SSF51569">
    <property type="entry name" value="Aldolase"/>
    <property type="match status" value="1"/>
</dbReference>
<evidence type="ECO:0000256" key="7">
    <source>
        <dbReference type="ARBA" id="ARBA00022679"/>
    </source>
</evidence>
<evidence type="ECO:0000313" key="10">
    <source>
        <dbReference type="EMBL" id="KAB8041009.1"/>
    </source>
</evidence>
<comment type="pathway">
    <text evidence="3">Carbohydrate biosynthesis; 3-deoxy-D-manno-octulosonate biosynthesis; 3-deoxy-D-manno-octulosonate from D-ribulose 5-phosphate: step 2/3.</text>
</comment>
<keyword evidence="6" id="KW-0963">Cytoplasm</keyword>
<comment type="pathway">
    <text evidence="2">Bacterial outer membrane biogenesis; lipopolysaccharide biosynthesis.</text>
</comment>
<accession>A0A6N6VY60</accession>